<dbReference type="GeneID" id="5700368"/>
<evidence type="ECO:0000313" key="3">
    <source>
        <dbReference type="Proteomes" id="UP000001548"/>
    </source>
</evidence>
<sequence length="148" mass="15540">MTDEHLGGGDVQPDRDDGDAGVSGDNGVVVQEDSVDHAGDPGQTEGPPTAEPATVPAGADSPAVPDEPMDESELLAELASDKITMPMMVITMGGRFFDCKDAELTVTMKVNDETMEGCYVLIGDTVQEGEDGIKLMGLVFKRKDVPAE</sequence>
<dbReference type="EMBL" id="AACB03000001">
    <property type="protein sequence ID" value="KAE8305690.1"/>
    <property type="molecule type" value="Genomic_DNA"/>
</dbReference>
<comment type="caution">
    <text evidence="2">The sequence shown here is derived from an EMBL/GenBank/DDBJ whole genome shotgun (WGS) entry which is preliminary data.</text>
</comment>
<feature type="compositionally biased region" description="Basic and acidic residues" evidence="1">
    <location>
        <begin position="1"/>
        <end position="15"/>
    </location>
</feature>
<dbReference type="HOGENOM" id="CLU_1762249_0_0_1"/>
<accession>A8BF28</accession>
<dbReference type="AlphaFoldDB" id="A8BF28"/>
<dbReference type="KEGG" id="gla:GL50803_001623"/>
<dbReference type="RefSeq" id="XP_001707468.1">
    <property type="nucleotide sequence ID" value="XM_001707416.1"/>
</dbReference>
<keyword evidence="3" id="KW-1185">Reference proteome</keyword>
<feature type="region of interest" description="Disordered" evidence="1">
    <location>
        <begin position="1"/>
        <end position="72"/>
    </location>
</feature>
<proteinExistence type="predicted"/>
<reference evidence="2 3" key="1">
    <citation type="journal article" date="2007" name="Science">
        <title>Genomic minimalism in the early diverging intestinal parasite Giardia lamblia.</title>
        <authorList>
            <person name="Morrison H.G."/>
            <person name="McArthur A.G."/>
            <person name="Gillin F.D."/>
            <person name="Aley S.B."/>
            <person name="Adam R.D."/>
            <person name="Olsen G.J."/>
            <person name="Best A.A."/>
            <person name="Cande W.Z."/>
            <person name="Chen F."/>
            <person name="Cipriano M.J."/>
            <person name="Davids B.J."/>
            <person name="Dawson S.C."/>
            <person name="Elmendorf H.G."/>
            <person name="Hehl A.B."/>
            <person name="Holder M.E."/>
            <person name="Huse S.M."/>
            <person name="Kim U.U."/>
            <person name="Lasek-Nesselquist E."/>
            <person name="Manning G."/>
            <person name="Nigam A."/>
            <person name="Nixon J.E."/>
            <person name="Palm D."/>
            <person name="Passamaneck N.E."/>
            <person name="Prabhu A."/>
            <person name="Reich C.I."/>
            <person name="Reiner D.S."/>
            <person name="Samuelson J."/>
            <person name="Svard S.G."/>
            <person name="Sogin M.L."/>
        </authorList>
    </citation>
    <scope>NUCLEOTIDE SEQUENCE [LARGE SCALE GENOMIC DNA]</scope>
    <source>
        <strain evidence="2 3">WB C6</strain>
    </source>
</reference>
<evidence type="ECO:0000313" key="2">
    <source>
        <dbReference type="EMBL" id="KAE8305690.1"/>
    </source>
</evidence>
<dbReference type="VEuPathDB" id="GiardiaDB:GL50803_1623"/>
<dbReference type="Proteomes" id="UP000001548">
    <property type="component" value="Unassembled WGS sequence"/>
</dbReference>
<protein>
    <submittedName>
        <fullName evidence="2">Uncharacterized protein</fullName>
    </submittedName>
</protein>
<name>A8BF28_GIAIC</name>
<evidence type="ECO:0000256" key="1">
    <source>
        <dbReference type="SAM" id="MobiDB-lite"/>
    </source>
</evidence>
<gene>
    <name evidence="2" type="ORF">GL50803_001623</name>
</gene>
<organism evidence="2 3">
    <name type="scientific">Giardia intestinalis (strain ATCC 50803 / WB clone C6)</name>
    <name type="common">Giardia lamblia</name>
    <dbReference type="NCBI Taxonomy" id="184922"/>
    <lineage>
        <taxon>Eukaryota</taxon>
        <taxon>Metamonada</taxon>
        <taxon>Diplomonadida</taxon>
        <taxon>Hexamitidae</taxon>
        <taxon>Giardiinae</taxon>
        <taxon>Giardia</taxon>
    </lineage>
</organism>